<proteinExistence type="predicted"/>
<sequence length="132" mass="15099">MKEKIRSILKKLNKGEITTNEALDQIKNVHENLKLPKRKASKIKIYITDEDKNIKLPAIPFWLLDLFISLGLGLGSIALKFVNDIDEETKSILESINSEDLRKIFNELKKYGPFDMVDIEDGDNTIVKISIL</sequence>
<gene>
    <name evidence="1" type="ORF">EDD65_10717</name>
</gene>
<dbReference type="EMBL" id="SMAE01000007">
    <property type="protein sequence ID" value="TCS88667.1"/>
    <property type="molecule type" value="Genomic_DNA"/>
</dbReference>
<dbReference type="OrthoDB" id="1707810at2"/>
<name>A0A4R3KTK6_9FIRM</name>
<evidence type="ECO:0000313" key="2">
    <source>
        <dbReference type="Proteomes" id="UP000294567"/>
    </source>
</evidence>
<dbReference type="RefSeq" id="WP_132027658.1">
    <property type="nucleotide sequence ID" value="NZ_CP068564.1"/>
</dbReference>
<dbReference type="Proteomes" id="UP000294567">
    <property type="component" value="Unassembled WGS sequence"/>
</dbReference>
<reference evidence="1 2" key="1">
    <citation type="submission" date="2019-03" db="EMBL/GenBank/DDBJ databases">
        <title>Genomic Encyclopedia of Type Strains, Phase IV (KMG-IV): sequencing the most valuable type-strain genomes for metagenomic binning, comparative biology and taxonomic classification.</title>
        <authorList>
            <person name="Goeker M."/>
        </authorList>
    </citation>
    <scope>NUCLEOTIDE SEQUENCE [LARGE SCALE GENOMIC DNA]</scope>
    <source>
        <strain evidence="1 2">DSM 26752</strain>
    </source>
</reference>
<organism evidence="1 2">
    <name type="scientific">Keratinibaculum paraultunense</name>
    <dbReference type="NCBI Taxonomy" id="1278232"/>
    <lineage>
        <taxon>Bacteria</taxon>
        <taxon>Bacillati</taxon>
        <taxon>Bacillota</taxon>
        <taxon>Tissierellia</taxon>
        <taxon>Tissierellales</taxon>
        <taxon>Tepidimicrobiaceae</taxon>
        <taxon>Keratinibaculum</taxon>
    </lineage>
</organism>
<dbReference type="AlphaFoldDB" id="A0A4R3KTK6"/>
<comment type="caution">
    <text evidence="1">The sequence shown here is derived from an EMBL/GenBank/DDBJ whole genome shotgun (WGS) entry which is preliminary data.</text>
</comment>
<keyword evidence="2" id="KW-1185">Reference proteome</keyword>
<protein>
    <submittedName>
        <fullName evidence="1">Uncharacterized protein</fullName>
    </submittedName>
</protein>
<evidence type="ECO:0000313" key="1">
    <source>
        <dbReference type="EMBL" id="TCS88667.1"/>
    </source>
</evidence>
<accession>A0A4R3KTK6</accession>